<accession>A0A4U0XIH1</accession>
<dbReference type="EMBL" id="NAJQ01000150">
    <property type="protein sequence ID" value="TKA76934.1"/>
    <property type="molecule type" value="Genomic_DNA"/>
</dbReference>
<feature type="region of interest" description="Disordered" evidence="1">
    <location>
        <begin position="249"/>
        <end position="294"/>
    </location>
</feature>
<sequence length="294" mass="32523">MDSDEIVVAMSSPSRPHDSPADDSSPDDIRSKAAINGTSATTAPTKPTAPPKKTPTPLPPPPKRSRPTAKDLCRPAPGIESPQEVKDDLSGMGFTAKRVREIGGRKEIRLADGHLPKSGLEQAAGIGQGRGKREGKGKPKDYEYLRLGRAHSGSNETLLGDLAEMLTVADWVLFDPLRGYSDFVDKEKNPLKHCEPPPIYQQYEMYKPGNKRILEYHTRFRSVRLRTTPMMLVEGKKDVEYTSTGPKLVNVQKHDGLGPRGKRRVREEVEAKVQEGLEDSDLSDLDEGLGERYM</sequence>
<dbReference type="OrthoDB" id="3643508at2759"/>
<feature type="region of interest" description="Disordered" evidence="1">
    <location>
        <begin position="1"/>
        <end position="93"/>
    </location>
</feature>
<proteinExistence type="predicted"/>
<dbReference type="Proteomes" id="UP000309340">
    <property type="component" value="Unassembled WGS sequence"/>
</dbReference>
<protein>
    <submittedName>
        <fullName evidence="2">Uncharacterized protein</fullName>
    </submittedName>
</protein>
<feature type="compositionally biased region" description="Pro residues" evidence="1">
    <location>
        <begin position="47"/>
        <end position="62"/>
    </location>
</feature>
<feature type="compositionally biased region" description="Basic and acidic residues" evidence="1">
    <location>
        <begin position="265"/>
        <end position="275"/>
    </location>
</feature>
<reference evidence="2 3" key="1">
    <citation type="submission" date="2017-03" db="EMBL/GenBank/DDBJ databases">
        <title>Genomes of endolithic fungi from Antarctica.</title>
        <authorList>
            <person name="Coleine C."/>
            <person name="Masonjones S."/>
            <person name="Stajich J.E."/>
        </authorList>
    </citation>
    <scope>NUCLEOTIDE SEQUENCE [LARGE SCALE GENOMIC DNA]</scope>
    <source>
        <strain evidence="2 3">CCFEE 5184</strain>
    </source>
</reference>
<evidence type="ECO:0000313" key="2">
    <source>
        <dbReference type="EMBL" id="TKA76934.1"/>
    </source>
</evidence>
<evidence type="ECO:0000256" key="1">
    <source>
        <dbReference type="SAM" id="MobiDB-lite"/>
    </source>
</evidence>
<keyword evidence="3" id="KW-1185">Reference proteome</keyword>
<name>A0A4U0XIH1_9PEZI</name>
<feature type="compositionally biased region" description="Acidic residues" evidence="1">
    <location>
        <begin position="276"/>
        <end position="288"/>
    </location>
</feature>
<organism evidence="2 3">
    <name type="scientific">Friedmanniomyces simplex</name>
    <dbReference type="NCBI Taxonomy" id="329884"/>
    <lineage>
        <taxon>Eukaryota</taxon>
        <taxon>Fungi</taxon>
        <taxon>Dikarya</taxon>
        <taxon>Ascomycota</taxon>
        <taxon>Pezizomycotina</taxon>
        <taxon>Dothideomycetes</taxon>
        <taxon>Dothideomycetidae</taxon>
        <taxon>Mycosphaerellales</taxon>
        <taxon>Teratosphaeriaceae</taxon>
        <taxon>Friedmanniomyces</taxon>
    </lineage>
</organism>
<dbReference type="AlphaFoldDB" id="A0A4U0XIH1"/>
<evidence type="ECO:0000313" key="3">
    <source>
        <dbReference type="Proteomes" id="UP000309340"/>
    </source>
</evidence>
<gene>
    <name evidence="2" type="ORF">B0A55_03111</name>
</gene>
<feature type="region of interest" description="Disordered" evidence="1">
    <location>
        <begin position="119"/>
        <end position="139"/>
    </location>
</feature>
<comment type="caution">
    <text evidence="2">The sequence shown here is derived from an EMBL/GenBank/DDBJ whole genome shotgun (WGS) entry which is preliminary data.</text>
</comment>